<dbReference type="RefSeq" id="WP_171220302.1">
    <property type="nucleotide sequence ID" value="NZ_JABEPP010000006.1"/>
</dbReference>
<proteinExistence type="predicted"/>
<evidence type="ECO:0000256" key="1">
    <source>
        <dbReference type="SAM" id="MobiDB-lite"/>
    </source>
</evidence>
<feature type="compositionally biased region" description="Low complexity" evidence="1">
    <location>
        <begin position="39"/>
        <end position="50"/>
    </location>
</feature>
<reference evidence="3 4" key="1">
    <citation type="submission" date="2020-04" db="EMBL/GenBank/DDBJ databases">
        <title>Enterovirga sp. isolate from soil.</title>
        <authorList>
            <person name="Chea S."/>
            <person name="Kim D.-U."/>
        </authorList>
    </citation>
    <scope>NUCLEOTIDE SEQUENCE [LARGE SCALE GENOMIC DNA]</scope>
    <source>
        <strain evidence="3 4">DB1703</strain>
    </source>
</reference>
<keyword evidence="4" id="KW-1185">Reference proteome</keyword>
<keyword evidence="2" id="KW-0732">Signal</keyword>
<comment type="caution">
    <text evidence="3">The sequence shown here is derived from an EMBL/GenBank/DDBJ whole genome shotgun (WGS) entry which is preliminary data.</text>
</comment>
<name>A0A849I5W4_9HYPH</name>
<feature type="signal peptide" evidence="2">
    <location>
        <begin position="1"/>
        <end position="22"/>
    </location>
</feature>
<evidence type="ECO:0000313" key="3">
    <source>
        <dbReference type="EMBL" id="NNM74862.1"/>
    </source>
</evidence>
<accession>A0A849I5W4</accession>
<dbReference type="AlphaFoldDB" id="A0A849I5W4"/>
<dbReference type="EMBL" id="JABEPP010000006">
    <property type="protein sequence ID" value="NNM74862.1"/>
    <property type="molecule type" value="Genomic_DNA"/>
</dbReference>
<feature type="region of interest" description="Disordered" evidence="1">
    <location>
        <begin position="32"/>
        <end position="63"/>
    </location>
</feature>
<gene>
    <name evidence="3" type="ORF">HJG44_21100</name>
</gene>
<organism evidence="3 4">
    <name type="scientific">Enterovirga aerilata</name>
    <dbReference type="NCBI Taxonomy" id="2730920"/>
    <lineage>
        <taxon>Bacteria</taxon>
        <taxon>Pseudomonadati</taxon>
        <taxon>Pseudomonadota</taxon>
        <taxon>Alphaproteobacteria</taxon>
        <taxon>Hyphomicrobiales</taxon>
        <taxon>Methylobacteriaceae</taxon>
        <taxon>Enterovirga</taxon>
    </lineage>
</organism>
<feature type="chain" id="PRO_5032824770" evidence="2">
    <location>
        <begin position="23"/>
        <end position="63"/>
    </location>
</feature>
<evidence type="ECO:0000313" key="4">
    <source>
        <dbReference type="Proteomes" id="UP000564885"/>
    </source>
</evidence>
<dbReference type="Proteomes" id="UP000564885">
    <property type="component" value="Unassembled WGS sequence"/>
</dbReference>
<feature type="compositionally biased region" description="Basic residues" evidence="1">
    <location>
        <begin position="51"/>
        <end position="63"/>
    </location>
</feature>
<sequence length="63" mass="6525">MRKLVWSVILVAAGALVQPAAAQFGMSTSPLIGPAPNSAEAAPAGTAKKAAVPKRAKKKMRRR</sequence>
<evidence type="ECO:0000256" key="2">
    <source>
        <dbReference type="SAM" id="SignalP"/>
    </source>
</evidence>
<protein>
    <submittedName>
        <fullName evidence="3">Uncharacterized protein</fullName>
    </submittedName>
</protein>